<dbReference type="EMBL" id="CM039426">
    <property type="protein sequence ID" value="KAI4357599.1"/>
    <property type="molecule type" value="Genomic_DNA"/>
</dbReference>
<proteinExistence type="predicted"/>
<sequence>MENFGSLRNSESEQDEQEDIEGKSSDQPSGDDERLEPAIELAAGEVLINLGSLELSSHSLQMRNDSAMKARKQKEV</sequence>
<reference evidence="1 2" key="1">
    <citation type="journal article" date="2022" name="DNA Res.">
        <title>Chromosomal-level genome assembly of the orchid tree Bauhinia variegata (Leguminosae; Cercidoideae) supports the allotetraploid origin hypothesis of Bauhinia.</title>
        <authorList>
            <person name="Zhong Y."/>
            <person name="Chen Y."/>
            <person name="Zheng D."/>
            <person name="Pang J."/>
            <person name="Liu Y."/>
            <person name="Luo S."/>
            <person name="Meng S."/>
            <person name="Qian L."/>
            <person name="Wei D."/>
            <person name="Dai S."/>
            <person name="Zhou R."/>
        </authorList>
    </citation>
    <scope>NUCLEOTIDE SEQUENCE [LARGE SCALE GENOMIC DNA]</scope>
    <source>
        <strain evidence="1">BV-YZ2020</strain>
    </source>
</reference>
<accession>A0ACB9Q946</accession>
<name>A0ACB9Q946_BAUVA</name>
<evidence type="ECO:0000313" key="1">
    <source>
        <dbReference type="EMBL" id="KAI4357599.1"/>
    </source>
</evidence>
<protein>
    <submittedName>
        <fullName evidence="1">Uncharacterized protein</fullName>
    </submittedName>
</protein>
<keyword evidence="2" id="KW-1185">Reference proteome</keyword>
<organism evidence="1 2">
    <name type="scientific">Bauhinia variegata</name>
    <name type="common">Purple orchid tree</name>
    <name type="synonym">Phanera variegata</name>
    <dbReference type="NCBI Taxonomy" id="167791"/>
    <lineage>
        <taxon>Eukaryota</taxon>
        <taxon>Viridiplantae</taxon>
        <taxon>Streptophyta</taxon>
        <taxon>Embryophyta</taxon>
        <taxon>Tracheophyta</taxon>
        <taxon>Spermatophyta</taxon>
        <taxon>Magnoliopsida</taxon>
        <taxon>eudicotyledons</taxon>
        <taxon>Gunneridae</taxon>
        <taxon>Pentapetalae</taxon>
        <taxon>rosids</taxon>
        <taxon>fabids</taxon>
        <taxon>Fabales</taxon>
        <taxon>Fabaceae</taxon>
        <taxon>Cercidoideae</taxon>
        <taxon>Cercideae</taxon>
        <taxon>Bauhiniinae</taxon>
        <taxon>Bauhinia</taxon>
    </lineage>
</organism>
<gene>
    <name evidence="1" type="ORF">L6164_001537</name>
</gene>
<dbReference type="Proteomes" id="UP000828941">
    <property type="component" value="Chromosome 1"/>
</dbReference>
<comment type="caution">
    <text evidence="1">The sequence shown here is derived from an EMBL/GenBank/DDBJ whole genome shotgun (WGS) entry which is preliminary data.</text>
</comment>
<evidence type="ECO:0000313" key="2">
    <source>
        <dbReference type="Proteomes" id="UP000828941"/>
    </source>
</evidence>